<name>A0A2T6KMA8_9RHOB</name>
<protein>
    <recommendedName>
        <fullName evidence="3">histidine kinase</fullName>
        <ecNumber evidence="3">2.7.13.3</ecNumber>
    </recommendedName>
</protein>
<keyword evidence="13" id="KW-1185">Reference proteome</keyword>
<dbReference type="EMBL" id="QBUD01000002">
    <property type="protein sequence ID" value="PUB17297.1"/>
    <property type="molecule type" value="Genomic_DNA"/>
</dbReference>
<dbReference type="InterPro" id="IPR003594">
    <property type="entry name" value="HATPase_dom"/>
</dbReference>
<evidence type="ECO:0000256" key="4">
    <source>
        <dbReference type="ARBA" id="ARBA00022553"/>
    </source>
</evidence>
<comment type="subcellular location">
    <subcellularLocation>
        <location evidence="2">Membrane</location>
    </subcellularLocation>
</comment>
<dbReference type="InterPro" id="IPR004358">
    <property type="entry name" value="Sig_transdc_His_kin-like_C"/>
</dbReference>
<evidence type="ECO:0000313" key="13">
    <source>
        <dbReference type="Proteomes" id="UP000244523"/>
    </source>
</evidence>
<keyword evidence="4" id="KW-0597">Phosphoprotein</keyword>
<reference evidence="12 13" key="1">
    <citation type="submission" date="2018-04" db="EMBL/GenBank/DDBJ databases">
        <title>Genomic Encyclopedia of Archaeal and Bacterial Type Strains, Phase II (KMG-II): from individual species to whole genera.</title>
        <authorList>
            <person name="Goeker M."/>
        </authorList>
    </citation>
    <scope>NUCLEOTIDE SEQUENCE [LARGE SCALE GENOMIC DNA]</scope>
    <source>
        <strain evidence="12 13">DSM 29955</strain>
    </source>
</reference>
<dbReference type="SMART" id="SM00387">
    <property type="entry name" value="HATPase_c"/>
    <property type="match status" value="1"/>
</dbReference>
<dbReference type="PANTHER" id="PTHR45436:SF5">
    <property type="entry name" value="SENSOR HISTIDINE KINASE TRCS"/>
    <property type="match status" value="1"/>
</dbReference>
<gene>
    <name evidence="12" type="ORF">C8N45_102309</name>
</gene>
<dbReference type="AlphaFoldDB" id="A0A2T6KMA8"/>
<evidence type="ECO:0000256" key="6">
    <source>
        <dbReference type="ARBA" id="ARBA00022692"/>
    </source>
</evidence>
<keyword evidence="9 10" id="KW-0472">Membrane</keyword>
<evidence type="ECO:0000256" key="3">
    <source>
        <dbReference type="ARBA" id="ARBA00012438"/>
    </source>
</evidence>
<keyword evidence="7 12" id="KW-0418">Kinase</keyword>
<evidence type="ECO:0000256" key="2">
    <source>
        <dbReference type="ARBA" id="ARBA00004370"/>
    </source>
</evidence>
<keyword evidence="8 10" id="KW-1133">Transmembrane helix</keyword>
<evidence type="ECO:0000256" key="10">
    <source>
        <dbReference type="SAM" id="Phobius"/>
    </source>
</evidence>
<feature type="transmembrane region" description="Helical" evidence="10">
    <location>
        <begin position="162"/>
        <end position="181"/>
    </location>
</feature>
<evidence type="ECO:0000256" key="7">
    <source>
        <dbReference type="ARBA" id="ARBA00022777"/>
    </source>
</evidence>
<evidence type="ECO:0000256" key="9">
    <source>
        <dbReference type="ARBA" id="ARBA00023136"/>
    </source>
</evidence>
<dbReference type="RefSeq" id="WP_108385442.1">
    <property type="nucleotide sequence ID" value="NZ_QBUD01000002.1"/>
</dbReference>
<accession>A0A2T6KMA8</accession>
<dbReference type="OrthoDB" id="9804645at2"/>
<dbReference type="GO" id="GO:0005886">
    <property type="term" value="C:plasma membrane"/>
    <property type="evidence" value="ECO:0007669"/>
    <property type="project" value="TreeGrafter"/>
</dbReference>
<organism evidence="12 13">
    <name type="scientific">Yoonia sediminilitoris</name>
    <dbReference type="NCBI Taxonomy" id="1286148"/>
    <lineage>
        <taxon>Bacteria</taxon>
        <taxon>Pseudomonadati</taxon>
        <taxon>Pseudomonadota</taxon>
        <taxon>Alphaproteobacteria</taxon>
        <taxon>Rhodobacterales</taxon>
        <taxon>Paracoccaceae</taxon>
        <taxon>Yoonia</taxon>
    </lineage>
</organism>
<feature type="transmembrane region" description="Helical" evidence="10">
    <location>
        <begin position="12"/>
        <end position="31"/>
    </location>
</feature>
<evidence type="ECO:0000313" key="12">
    <source>
        <dbReference type="EMBL" id="PUB17297.1"/>
    </source>
</evidence>
<dbReference type="PROSITE" id="PS50109">
    <property type="entry name" value="HIS_KIN"/>
    <property type="match status" value="1"/>
</dbReference>
<comment type="caution">
    <text evidence="12">The sequence shown here is derived from an EMBL/GenBank/DDBJ whole genome shotgun (WGS) entry which is preliminary data.</text>
</comment>
<evidence type="ECO:0000256" key="5">
    <source>
        <dbReference type="ARBA" id="ARBA00022679"/>
    </source>
</evidence>
<dbReference type="PRINTS" id="PR00344">
    <property type="entry name" value="BCTRLSENSOR"/>
</dbReference>
<dbReference type="Gene3D" id="3.30.565.10">
    <property type="entry name" value="Histidine kinase-like ATPase, C-terminal domain"/>
    <property type="match status" value="1"/>
</dbReference>
<comment type="catalytic activity">
    <reaction evidence="1">
        <text>ATP + protein L-histidine = ADP + protein N-phospho-L-histidine.</text>
        <dbReference type="EC" id="2.7.13.3"/>
    </reaction>
</comment>
<dbReference type="InterPro" id="IPR050428">
    <property type="entry name" value="TCS_sensor_his_kinase"/>
</dbReference>
<dbReference type="PANTHER" id="PTHR45436">
    <property type="entry name" value="SENSOR HISTIDINE KINASE YKOH"/>
    <property type="match status" value="1"/>
</dbReference>
<evidence type="ECO:0000259" key="11">
    <source>
        <dbReference type="PROSITE" id="PS50109"/>
    </source>
</evidence>
<dbReference type="GO" id="GO:0004673">
    <property type="term" value="F:protein histidine kinase activity"/>
    <property type="evidence" value="ECO:0007669"/>
    <property type="project" value="UniProtKB-EC"/>
</dbReference>
<keyword evidence="5" id="KW-0808">Transferase</keyword>
<keyword evidence="6 10" id="KW-0812">Transmembrane</keyword>
<evidence type="ECO:0000256" key="1">
    <source>
        <dbReference type="ARBA" id="ARBA00000085"/>
    </source>
</evidence>
<feature type="domain" description="Histidine kinase" evidence="11">
    <location>
        <begin position="241"/>
        <end position="444"/>
    </location>
</feature>
<dbReference type="InterPro" id="IPR005467">
    <property type="entry name" value="His_kinase_dom"/>
</dbReference>
<evidence type="ECO:0000256" key="8">
    <source>
        <dbReference type="ARBA" id="ARBA00022989"/>
    </source>
</evidence>
<dbReference type="SUPFAM" id="SSF55874">
    <property type="entry name" value="ATPase domain of HSP90 chaperone/DNA topoisomerase II/histidine kinase"/>
    <property type="match status" value="1"/>
</dbReference>
<sequence length="445" mass="48464">MISLRARAITGGVIWAIFTIIIGVFGLASYVDRLAQERFDELLVTRHTQAVISVAKSAMTQNSIASGIGEASYRRPFSGQYWQVIAPDGEVFVSESLVDARLPRPGPNTGKISIANFVGETDEQLRRIEEWLTLEDGSIWHVQVASSLSSLLQDRNQLRGNLLLAFGLIAILGIIGAFLQASTTLRPLNDLRREVLSRWDKEGGLDVAGYPVEVAPLVNDINTLLDRNREIITRSRRQAADLAHAVKTPSAIVRNELEALQRNGQPVDQSIAALNRLDAQLNRSFARIRADGGSSSINTYTDLDISLGRMSKAFTSLAGNLGKVLISDISSNLRVRMDRTDFEEVIGNLLDNALKWSATEIRITARDEQDHVAIIIEDDGPGIPEADRKTAMMSGQRLDTSQPGTGLGLAIATDVAYAYGGEVTLGTSDRLGGLKVTIRLKTSGF</sequence>
<dbReference type="Pfam" id="PF02518">
    <property type="entry name" value="HATPase_c"/>
    <property type="match status" value="1"/>
</dbReference>
<dbReference type="InterPro" id="IPR036890">
    <property type="entry name" value="HATPase_C_sf"/>
</dbReference>
<dbReference type="EC" id="2.7.13.3" evidence="3"/>
<proteinExistence type="predicted"/>
<dbReference type="Proteomes" id="UP000244523">
    <property type="component" value="Unassembled WGS sequence"/>
</dbReference>
<dbReference type="GO" id="GO:0000160">
    <property type="term" value="P:phosphorelay signal transduction system"/>
    <property type="evidence" value="ECO:0007669"/>
    <property type="project" value="TreeGrafter"/>
</dbReference>